<dbReference type="InterPro" id="IPR058333">
    <property type="entry name" value="DUF8020"/>
</dbReference>
<organism evidence="3 4">
    <name type="scientific">Nocardia pseudobrasiliensis</name>
    <dbReference type="NCBI Taxonomy" id="45979"/>
    <lineage>
        <taxon>Bacteria</taxon>
        <taxon>Bacillati</taxon>
        <taxon>Actinomycetota</taxon>
        <taxon>Actinomycetes</taxon>
        <taxon>Mycobacteriales</taxon>
        <taxon>Nocardiaceae</taxon>
        <taxon>Nocardia</taxon>
    </lineage>
</organism>
<evidence type="ECO:0000259" key="2">
    <source>
        <dbReference type="Pfam" id="PF26059"/>
    </source>
</evidence>
<name>A0A370I4P7_9NOCA</name>
<dbReference type="EMBL" id="QQBC01000006">
    <property type="protein sequence ID" value="RDI65570.1"/>
    <property type="molecule type" value="Genomic_DNA"/>
</dbReference>
<dbReference type="Pfam" id="PF26059">
    <property type="entry name" value="DUF8020"/>
    <property type="match status" value="1"/>
</dbReference>
<feature type="transmembrane region" description="Helical" evidence="1">
    <location>
        <begin position="128"/>
        <end position="154"/>
    </location>
</feature>
<evidence type="ECO:0000313" key="4">
    <source>
        <dbReference type="Proteomes" id="UP000254869"/>
    </source>
</evidence>
<reference evidence="3 4" key="1">
    <citation type="submission" date="2018-07" db="EMBL/GenBank/DDBJ databases">
        <title>Genomic Encyclopedia of Type Strains, Phase IV (KMG-IV): sequencing the most valuable type-strain genomes for metagenomic binning, comparative biology and taxonomic classification.</title>
        <authorList>
            <person name="Goeker M."/>
        </authorList>
    </citation>
    <scope>NUCLEOTIDE SEQUENCE [LARGE SCALE GENOMIC DNA]</scope>
    <source>
        <strain evidence="3 4">DSM 44290</strain>
    </source>
</reference>
<dbReference type="Proteomes" id="UP000254869">
    <property type="component" value="Unassembled WGS sequence"/>
</dbReference>
<evidence type="ECO:0000256" key="1">
    <source>
        <dbReference type="SAM" id="Phobius"/>
    </source>
</evidence>
<keyword evidence="1" id="KW-1133">Transmembrane helix</keyword>
<sequence length="219" mass="21437">MLSAFVVSVVGTAAVARAEAPEDMHYSADISGDSVLMSVDSGRLAVADGQLQIRDPGDVLVGGIPLLYERDGKRWPIAATITGRTARLTPSTDPAAATPAPFPALTQVDLNPGSDQFNDALSHFGTQVGIGTALGGLIGTVIGAGIGCLAGGLAAGSVAAIPSIGVLAVPGFLGGCLLTAVAAGAIGGLVGTIAVGVPVAIAAAILFFNTVDQPAAPTN</sequence>
<proteinExistence type="predicted"/>
<dbReference type="AlphaFoldDB" id="A0A370I4P7"/>
<gene>
    <name evidence="3" type="ORF">DFR76_106442</name>
</gene>
<keyword evidence="1" id="KW-0812">Transmembrane</keyword>
<evidence type="ECO:0000313" key="3">
    <source>
        <dbReference type="EMBL" id="RDI65570.1"/>
    </source>
</evidence>
<keyword evidence="1" id="KW-0472">Membrane</keyword>
<keyword evidence="4" id="KW-1185">Reference proteome</keyword>
<accession>A0A370I4P7</accession>
<feature type="transmembrane region" description="Helical" evidence="1">
    <location>
        <begin position="166"/>
        <end position="186"/>
    </location>
</feature>
<protein>
    <recommendedName>
        <fullName evidence="2">DUF8020 domain-containing protein</fullName>
    </recommendedName>
</protein>
<comment type="caution">
    <text evidence="3">The sequence shown here is derived from an EMBL/GenBank/DDBJ whole genome shotgun (WGS) entry which is preliminary data.</text>
</comment>
<feature type="domain" description="DUF8020" evidence="2">
    <location>
        <begin position="24"/>
        <end position="92"/>
    </location>
</feature>
<feature type="transmembrane region" description="Helical" evidence="1">
    <location>
        <begin position="192"/>
        <end position="211"/>
    </location>
</feature>